<evidence type="ECO:0000313" key="4">
    <source>
        <dbReference type="Proteomes" id="UP000759537"/>
    </source>
</evidence>
<feature type="region of interest" description="Disordered" evidence="1">
    <location>
        <begin position="57"/>
        <end position="91"/>
    </location>
</feature>
<dbReference type="AlphaFoldDB" id="A0A9P5TDT6"/>
<dbReference type="EMBL" id="WHVB01000002">
    <property type="protein sequence ID" value="KAF8486407.1"/>
    <property type="molecule type" value="Genomic_DNA"/>
</dbReference>
<keyword evidence="2" id="KW-1133">Transmembrane helix</keyword>
<dbReference type="OrthoDB" id="3352408at2759"/>
<reference evidence="3" key="2">
    <citation type="journal article" date="2020" name="Nat. Commun.">
        <title>Large-scale genome sequencing of mycorrhizal fungi provides insights into the early evolution of symbiotic traits.</title>
        <authorList>
            <person name="Miyauchi S."/>
            <person name="Kiss E."/>
            <person name="Kuo A."/>
            <person name="Drula E."/>
            <person name="Kohler A."/>
            <person name="Sanchez-Garcia M."/>
            <person name="Morin E."/>
            <person name="Andreopoulos B."/>
            <person name="Barry K.W."/>
            <person name="Bonito G."/>
            <person name="Buee M."/>
            <person name="Carver A."/>
            <person name="Chen C."/>
            <person name="Cichocki N."/>
            <person name="Clum A."/>
            <person name="Culley D."/>
            <person name="Crous P.W."/>
            <person name="Fauchery L."/>
            <person name="Girlanda M."/>
            <person name="Hayes R.D."/>
            <person name="Keri Z."/>
            <person name="LaButti K."/>
            <person name="Lipzen A."/>
            <person name="Lombard V."/>
            <person name="Magnuson J."/>
            <person name="Maillard F."/>
            <person name="Murat C."/>
            <person name="Nolan M."/>
            <person name="Ohm R.A."/>
            <person name="Pangilinan J."/>
            <person name="Pereira M.F."/>
            <person name="Perotto S."/>
            <person name="Peter M."/>
            <person name="Pfister S."/>
            <person name="Riley R."/>
            <person name="Sitrit Y."/>
            <person name="Stielow J.B."/>
            <person name="Szollosi G."/>
            <person name="Zifcakova L."/>
            <person name="Stursova M."/>
            <person name="Spatafora J.W."/>
            <person name="Tedersoo L."/>
            <person name="Vaario L.M."/>
            <person name="Yamada A."/>
            <person name="Yan M."/>
            <person name="Wang P."/>
            <person name="Xu J."/>
            <person name="Bruns T."/>
            <person name="Baldrian P."/>
            <person name="Vilgalys R."/>
            <person name="Dunand C."/>
            <person name="Henrissat B."/>
            <person name="Grigoriev I.V."/>
            <person name="Hibbett D."/>
            <person name="Nagy L.G."/>
            <person name="Martin F.M."/>
        </authorList>
    </citation>
    <scope>NUCLEOTIDE SEQUENCE</scope>
    <source>
        <strain evidence="3">Prilba</strain>
    </source>
</reference>
<evidence type="ECO:0000256" key="1">
    <source>
        <dbReference type="SAM" id="MobiDB-lite"/>
    </source>
</evidence>
<proteinExistence type="predicted"/>
<comment type="caution">
    <text evidence="3">The sequence shown here is derived from an EMBL/GenBank/DDBJ whole genome shotgun (WGS) entry which is preliminary data.</text>
</comment>
<accession>A0A9P5TDT6</accession>
<evidence type="ECO:0000256" key="2">
    <source>
        <dbReference type="SAM" id="Phobius"/>
    </source>
</evidence>
<sequence>MPFSPTKLRRLREEGGPYNTREWTTERQSEVTGISVKRLETPEGVGGVGALVRGLGTHPTHDLSTRMRTPPSSHASHDPTVHSLTDPPKPDIMITPPAGEPQGPHSMTSLEDGLRFLHQDNILPQRSRENFLHLTWLPVKDKVSILLSIYAMIIVAIVSLALGLFRDFGTTRAPRIPQ</sequence>
<keyword evidence="4" id="KW-1185">Reference proteome</keyword>
<organism evidence="3 4">
    <name type="scientific">Russula ochroleuca</name>
    <dbReference type="NCBI Taxonomy" id="152965"/>
    <lineage>
        <taxon>Eukaryota</taxon>
        <taxon>Fungi</taxon>
        <taxon>Dikarya</taxon>
        <taxon>Basidiomycota</taxon>
        <taxon>Agaricomycotina</taxon>
        <taxon>Agaricomycetes</taxon>
        <taxon>Russulales</taxon>
        <taxon>Russulaceae</taxon>
        <taxon>Russula</taxon>
    </lineage>
</organism>
<evidence type="ECO:0000313" key="3">
    <source>
        <dbReference type="EMBL" id="KAF8486407.1"/>
    </source>
</evidence>
<keyword evidence="2" id="KW-0472">Membrane</keyword>
<name>A0A9P5TDT6_9AGAM</name>
<feature type="region of interest" description="Disordered" evidence="1">
    <location>
        <begin position="1"/>
        <end position="31"/>
    </location>
</feature>
<protein>
    <submittedName>
        <fullName evidence="3">Uncharacterized protein</fullName>
    </submittedName>
</protein>
<reference evidence="3" key="1">
    <citation type="submission" date="2019-10" db="EMBL/GenBank/DDBJ databases">
        <authorList>
            <consortium name="DOE Joint Genome Institute"/>
            <person name="Kuo A."/>
            <person name="Miyauchi S."/>
            <person name="Kiss E."/>
            <person name="Drula E."/>
            <person name="Kohler A."/>
            <person name="Sanchez-Garcia M."/>
            <person name="Andreopoulos B."/>
            <person name="Barry K.W."/>
            <person name="Bonito G."/>
            <person name="Buee M."/>
            <person name="Carver A."/>
            <person name="Chen C."/>
            <person name="Cichocki N."/>
            <person name="Clum A."/>
            <person name="Culley D."/>
            <person name="Crous P.W."/>
            <person name="Fauchery L."/>
            <person name="Girlanda M."/>
            <person name="Hayes R."/>
            <person name="Keri Z."/>
            <person name="LaButti K."/>
            <person name="Lipzen A."/>
            <person name="Lombard V."/>
            <person name="Magnuson J."/>
            <person name="Maillard F."/>
            <person name="Morin E."/>
            <person name="Murat C."/>
            <person name="Nolan M."/>
            <person name="Ohm R."/>
            <person name="Pangilinan J."/>
            <person name="Pereira M."/>
            <person name="Perotto S."/>
            <person name="Peter M."/>
            <person name="Riley R."/>
            <person name="Sitrit Y."/>
            <person name="Stielow B."/>
            <person name="Szollosi G."/>
            <person name="Zifcakova L."/>
            <person name="Stursova M."/>
            <person name="Spatafora J.W."/>
            <person name="Tedersoo L."/>
            <person name="Vaario L.-M."/>
            <person name="Yamada A."/>
            <person name="Yan M."/>
            <person name="Wang P."/>
            <person name="Xu J."/>
            <person name="Bruns T."/>
            <person name="Baldrian P."/>
            <person name="Vilgalys R."/>
            <person name="Henrissat B."/>
            <person name="Grigoriev I.V."/>
            <person name="Hibbett D."/>
            <person name="Nagy L.G."/>
            <person name="Martin F.M."/>
        </authorList>
    </citation>
    <scope>NUCLEOTIDE SEQUENCE</scope>
    <source>
        <strain evidence="3">Prilba</strain>
    </source>
</reference>
<keyword evidence="2" id="KW-0812">Transmembrane</keyword>
<gene>
    <name evidence="3" type="ORF">DFH94DRAFT_850433</name>
</gene>
<dbReference type="Proteomes" id="UP000759537">
    <property type="component" value="Unassembled WGS sequence"/>
</dbReference>
<feature type="transmembrane region" description="Helical" evidence="2">
    <location>
        <begin position="143"/>
        <end position="165"/>
    </location>
</feature>